<evidence type="ECO:0000259" key="9">
    <source>
        <dbReference type="PROSITE" id="PS51085"/>
    </source>
</evidence>
<dbReference type="PROSITE" id="PS00197">
    <property type="entry name" value="2FE2S_FER_1"/>
    <property type="match status" value="1"/>
</dbReference>
<evidence type="ECO:0000256" key="6">
    <source>
        <dbReference type="ARBA" id="ARBA00023002"/>
    </source>
</evidence>
<evidence type="ECO:0000256" key="7">
    <source>
        <dbReference type="ARBA" id="ARBA00023004"/>
    </source>
</evidence>
<dbReference type="SUPFAM" id="SSF50800">
    <property type="entry name" value="PK beta-barrel domain-like"/>
    <property type="match status" value="1"/>
</dbReference>
<dbReference type="GO" id="GO:0030170">
    <property type="term" value="F:pyridoxal phosphate binding"/>
    <property type="evidence" value="ECO:0007669"/>
    <property type="project" value="InterPro"/>
</dbReference>
<dbReference type="SUPFAM" id="SSF63380">
    <property type="entry name" value="Riboflavin synthase domain-like"/>
    <property type="match status" value="1"/>
</dbReference>
<dbReference type="Pfam" id="PF22290">
    <property type="entry name" value="DmmA-like_N"/>
    <property type="match status" value="1"/>
</dbReference>
<dbReference type="InterPro" id="IPR036010">
    <property type="entry name" value="2Fe-2S_ferredoxin-like_sf"/>
</dbReference>
<dbReference type="OrthoDB" id="5390at2759"/>
<feature type="domain" description="2Fe-2S ferredoxin-type" evidence="9">
    <location>
        <begin position="473"/>
        <end position="560"/>
    </location>
</feature>
<comment type="caution">
    <text evidence="12">The sequence shown here is derived from an EMBL/GenBank/DDBJ whole genome shotgun (WGS) entry which is preliminary data.</text>
</comment>
<evidence type="ECO:0000259" key="11">
    <source>
        <dbReference type="PROSITE" id="PS51384"/>
    </source>
</evidence>
<sequence length="560" mass="62257">MPSIDLSPLDIPPPTILKQIRTSKLRTFGTVLSGIDKQHRTGKLFVSFTGLSDDEHDLTFHGGIDKAIHQYCTDNYSFWGDVFSDPEICARFVPGGFGENLVADGLNEKNVCIGDLVRIGPPGSLLTGGENGCLLEVSLPRQPCFKLNQRFGIKNFAPRTHQEAKTGWYYRVKEEGWIEETMEIRIVQRKHPRWPISRLHHYVHRDKTDIDVTQELMRIDVMGDECKDVFKERWQKFQEKEAAAKRPPEVWKDLKVKRKILETPRIVQLDLEVVRKSAQPSGILPGSHALIKLPNGLKRAYSVVGGDTNSFVLGVARDDNSRGGSSYIHDDLNIGDIISLGAISQGMTTDKMASHHIFIAGGIGITAFLAMMKRIKDTNQTSHFHYAVRESEDVAFKHLLSQLGPNITIYDKSKGQRLDIADILKHRVWNSHVYVCGPQRMIDAVVETASAVDMAPSEVHYEVFTTDTSGDPFTVEVISEERKEDLQVGAEETLLDVMRGAGFDIGSSCEVGNCGSCRVPVRCGKVQHRGSALTEVEQGDDMLACVSRGIGHITVGVPKS</sequence>
<dbReference type="Gene3D" id="2.40.30.10">
    <property type="entry name" value="Translation factors"/>
    <property type="match status" value="1"/>
</dbReference>
<dbReference type="Gene3D" id="2.40.33.20">
    <property type="entry name" value="PK beta-barrel domain-like"/>
    <property type="match status" value="1"/>
</dbReference>
<name>A0A9W9K4G6_9EURO</name>
<dbReference type="Gene3D" id="3.10.20.30">
    <property type="match status" value="1"/>
</dbReference>
<dbReference type="InterPro" id="IPR052353">
    <property type="entry name" value="Benzoxazolinone_Detox_Enz"/>
</dbReference>
<dbReference type="Pfam" id="PF03473">
    <property type="entry name" value="MOSC"/>
    <property type="match status" value="1"/>
</dbReference>
<keyword evidence="3" id="KW-0288">FMN</keyword>
<organism evidence="12 13">
    <name type="scientific">Penicillium angulare</name>
    <dbReference type="NCBI Taxonomy" id="116970"/>
    <lineage>
        <taxon>Eukaryota</taxon>
        <taxon>Fungi</taxon>
        <taxon>Dikarya</taxon>
        <taxon>Ascomycota</taxon>
        <taxon>Pezizomycotina</taxon>
        <taxon>Eurotiomycetes</taxon>
        <taxon>Eurotiomycetidae</taxon>
        <taxon>Eurotiales</taxon>
        <taxon>Aspergillaceae</taxon>
        <taxon>Penicillium</taxon>
    </lineage>
</organism>
<evidence type="ECO:0000256" key="4">
    <source>
        <dbReference type="ARBA" id="ARBA00022714"/>
    </source>
</evidence>
<dbReference type="SUPFAM" id="SSF54292">
    <property type="entry name" value="2Fe-2S ferredoxin-like"/>
    <property type="match status" value="1"/>
</dbReference>
<keyword evidence="6" id="KW-0560">Oxidoreductase</keyword>
<feature type="domain" description="FAD-binding FR-type" evidence="11">
    <location>
        <begin position="249"/>
        <end position="350"/>
    </location>
</feature>
<dbReference type="GO" id="GO:0051537">
    <property type="term" value="F:2 iron, 2 sulfur cluster binding"/>
    <property type="evidence" value="ECO:0007669"/>
    <property type="project" value="UniProtKB-KW"/>
</dbReference>
<dbReference type="PRINTS" id="PR00409">
    <property type="entry name" value="PHDIOXRDTASE"/>
</dbReference>
<dbReference type="Pfam" id="PF00111">
    <property type="entry name" value="Fer2"/>
    <property type="match status" value="1"/>
</dbReference>
<evidence type="ECO:0000256" key="8">
    <source>
        <dbReference type="ARBA" id="ARBA00023014"/>
    </source>
</evidence>
<proteinExistence type="predicted"/>
<evidence type="ECO:0000256" key="3">
    <source>
        <dbReference type="ARBA" id="ARBA00022643"/>
    </source>
</evidence>
<dbReference type="AlphaFoldDB" id="A0A9W9K4G6"/>
<accession>A0A9W9K4G6</accession>
<evidence type="ECO:0000259" key="10">
    <source>
        <dbReference type="PROSITE" id="PS51340"/>
    </source>
</evidence>
<dbReference type="InterPro" id="IPR001041">
    <property type="entry name" value="2Fe-2S_ferredoxin-type"/>
</dbReference>
<reference evidence="12" key="1">
    <citation type="submission" date="2022-11" db="EMBL/GenBank/DDBJ databases">
        <authorList>
            <person name="Petersen C."/>
        </authorList>
    </citation>
    <scope>NUCLEOTIDE SEQUENCE</scope>
    <source>
        <strain evidence="12">IBT 30069</strain>
    </source>
</reference>
<keyword evidence="7" id="KW-0408">Iron</keyword>
<dbReference type="InterPro" id="IPR017927">
    <property type="entry name" value="FAD-bd_FR_type"/>
</dbReference>
<comment type="cofactor">
    <cofactor evidence="1">
        <name>FMN</name>
        <dbReference type="ChEBI" id="CHEBI:58210"/>
    </cofactor>
</comment>
<evidence type="ECO:0000256" key="1">
    <source>
        <dbReference type="ARBA" id="ARBA00001917"/>
    </source>
</evidence>
<dbReference type="InterPro" id="IPR017938">
    <property type="entry name" value="Riboflavin_synthase-like_b-brl"/>
</dbReference>
<dbReference type="EMBL" id="JAPQKH010000006">
    <property type="protein sequence ID" value="KAJ5092744.1"/>
    <property type="molecule type" value="Genomic_DNA"/>
</dbReference>
<evidence type="ECO:0000313" key="13">
    <source>
        <dbReference type="Proteomes" id="UP001149165"/>
    </source>
</evidence>
<dbReference type="PANTHER" id="PTHR30212:SF2">
    <property type="entry name" value="PROTEIN YIIM"/>
    <property type="match status" value="1"/>
</dbReference>
<evidence type="ECO:0000256" key="5">
    <source>
        <dbReference type="ARBA" id="ARBA00022723"/>
    </source>
</evidence>
<dbReference type="InterPro" id="IPR039261">
    <property type="entry name" value="FNR_nucleotide-bd"/>
</dbReference>
<dbReference type="PROSITE" id="PS51384">
    <property type="entry name" value="FAD_FR"/>
    <property type="match status" value="1"/>
</dbReference>
<keyword evidence="2" id="KW-0285">Flavoprotein</keyword>
<dbReference type="PROSITE" id="PS51085">
    <property type="entry name" value="2FE2S_FER_2"/>
    <property type="match status" value="1"/>
</dbReference>
<dbReference type="Gene3D" id="3.40.50.80">
    <property type="entry name" value="Nucleotide-binding domain of ferredoxin-NADP reductase (FNR) module"/>
    <property type="match status" value="1"/>
</dbReference>
<keyword evidence="8" id="KW-0411">Iron-sulfur</keyword>
<dbReference type="InterPro" id="IPR005302">
    <property type="entry name" value="MoCF_Sase_C"/>
</dbReference>
<keyword evidence="5" id="KW-0479">Metal-binding</keyword>
<dbReference type="InterPro" id="IPR011037">
    <property type="entry name" value="Pyrv_Knase-like_insert_dom_sf"/>
</dbReference>
<dbReference type="CDD" id="cd06185">
    <property type="entry name" value="PDR_like"/>
    <property type="match status" value="1"/>
</dbReference>
<evidence type="ECO:0000313" key="12">
    <source>
        <dbReference type="EMBL" id="KAJ5092744.1"/>
    </source>
</evidence>
<gene>
    <name evidence="12" type="ORF">N7456_008605</name>
</gene>
<dbReference type="GO" id="GO:0030151">
    <property type="term" value="F:molybdenum ion binding"/>
    <property type="evidence" value="ECO:0007669"/>
    <property type="project" value="InterPro"/>
</dbReference>
<feature type="domain" description="MOSC" evidence="10">
    <location>
        <begin position="30"/>
        <end position="187"/>
    </location>
</feature>
<dbReference type="CDD" id="cd00207">
    <property type="entry name" value="fer2"/>
    <property type="match status" value="1"/>
</dbReference>
<reference evidence="12" key="2">
    <citation type="journal article" date="2023" name="IMA Fungus">
        <title>Comparative genomic study of the Penicillium genus elucidates a diverse pangenome and 15 lateral gene transfer events.</title>
        <authorList>
            <person name="Petersen C."/>
            <person name="Sorensen T."/>
            <person name="Nielsen M.R."/>
            <person name="Sondergaard T.E."/>
            <person name="Sorensen J.L."/>
            <person name="Fitzpatrick D.A."/>
            <person name="Frisvad J.C."/>
            <person name="Nielsen K.L."/>
        </authorList>
    </citation>
    <scope>NUCLEOTIDE SEQUENCE</scope>
    <source>
        <strain evidence="12">IBT 30069</strain>
    </source>
</reference>
<evidence type="ECO:0000256" key="2">
    <source>
        <dbReference type="ARBA" id="ARBA00022630"/>
    </source>
</evidence>
<dbReference type="InterPro" id="IPR054582">
    <property type="entry name" value="DmmA-like_N"/>
</dbReference>
<dbReference type="PANTHER" id="PTHR30212">
    <property type="entry name" value="PROTEIN YIIM"/>
    <property type="match status" value="1"/>
</dbReference>
<keyword evidence="4" id="KW-0001">2Fe-2S</keyword>
<dbReference type="SUPFAM" id="SSF52343">
    <property type="entry name" value="Ferredoxin reductase-like, C-terminal NADP-linked domain"/>
    <property type="match status" value="1"/>
</dbReference>
<dbReference type="GO" id="GO:0016491">
    <property type="term" value="F:oxidoreductase activity"/>
    <property type="evidence" value="ECO:0007669"/>
    <property type="project" value="UniProtKB-KW"/>
</dbReference>
<protein>
    <submittedName>
        <fullName evidence="12">Vanillate O-demethylase oxidoreductase</fullName>
    </submittedName>
</protein>
<dbReference type="PROSITE" id="PS51340">
    <property type="entry name" value="MOSC"/>
    <property type="match status" value="1"/>
</dbReference>
<dbReference type="Proteomes" id="UP001149165">
    <property type="component" value="Unassembled WGS sequence"/>
</dbReference>
<keyword evidence="13" id="KW-1185">Reference proteome</keyword>
<dbReference type="InterPro" id="IPR012675">
    <property type="entry name" value="Beta-grasp_dom_sf"/>
</dbReference>
<dbReference type="InterPro" id="IPR006058">
    <property type="entry name" value="2Fe2S_fd_BS"/>
</dbReference>